<dbReference type="InterPro" id="IPR004013">
    <property type="entry name" value="PHP_dom"/>
</dbReference>
<sequence length="280" mass="31141">MGYIDLHVHSSASDGTLTPSQVVQLAVSQKLEAIALTDHDTADGIPEAMDAARGAGLELIPGIELSCEYYGKEIHILGLFIHPDEPAFAAEIRSLLEIRTRRNLEMLRRFQEAGFSITLQDLQAGNPNTVITRAHFARVLTEKGYASSMDQAFKKYLRYGGPYCMRKERITPEHALKILRDNHAFPSLAHIMQYKLSWEENEKLISDLKKSGLMGLEVYHSSHHQGQIPRLQQLAAHYGLLPTGGSDFHGANKPDIQIGIGRGNLRLSYGLLTDIKKCAL</sequence>
<dbReference type="PANTHER" id="PTHR42924">
    <property type="entry name" value="EXONUCLEASE"/>
    <property type="match status" value="1"/>
</dbReference>
<gene>
    <name evidence="2" type="ORF">IAB60_05455</name>
</gene>
<comment type="caution">
    <text evidence="2">The sequence shown here is derived from an EMBL/GenBank/DDBJ whole genome shotgun (WGS) entry which is preliminary data.</text>
</comment>
<dbReference type="InterPro" id="IPR052018">
    <property type="entry name" value="PHP_domain"/>
</dbReference>
<dbReference type="SMART" id="SM00481">
    <property type="entry name" value="POLIIIAc"/>
    <property type="match status" value="1"/>
</dbReference>
<dbReference type="Pfam" id="PF02811">
    <property type="entry name" value="PHP"/>
    <property type="match status" value="1"/>
</dbReference>
<reference evidence="2" key="1">
    <citation type="submission" date="2020-10" db="EMBL/GenBank/DDBJ databases">
        <authorList>
            <person name="Gilroy R."/>
        </authorList>
    </citation>
    <scope>NUCLEOTIDE SEQUENCE</scope>
    <source>
        <strain evidence="2">CHK123-3438</strain>
    </source>
</reference>
<dbReference type="Gene3D" id="3.20.20.140">
    <property type="entry name" value="Metal-dependent hydrolases"/>
    <property type="match status" value="1"/>
</dbReference>
<dbReference type="Gene3D" id="1.10.150.650">
    <property type="match status" value="1"/>
</dbReference>
<dbReference type="GO" id="GO:0004534">
    <property type="term" value="F:5'-3' RNA exonuclease activity"/>
    <property type="evidence" value="ECO:0007669"/>
    <property type="project" value="TreeGrafter"/>
</dbReference>
<dbReference type="CDD" id="cd07438">
    <property type="entry name" value="PHP_HisPPase_AMP"/>
    <property type="match status" value="1"/>
</dbReference>
<dbReference type="GO" id="GO:0035312">
    <property type="term" value="F:5'-3' DNA exonuclease activity"/>
    <property type="evidence" value="ECO:0007669"/>
    <property type="project" value="TreeGrafter"/>
</dbReference>
<protein>
    <submittedName>
        <fullName evidence="2">PHP domain-containing protein</fullName>
    </submittedName>
</protein>
<dbReference type="SUPFAM" id="SSF89550">
    <property type="entry name" value="PHP domain-like"/>
    <property type="match status" value="1"/>
</dbReference>
<dbReference type="InterPro" id="IPR016195">
    <property type="entry name" value="Pol/histidinol_Pase-like"/>
</dbReference>
<feature type="domain" description="Polymerase/histidinol phosphatase N-terminal" evidence="1">
    <location>
        <begin position="4"/>
        <end position="69"/>
    </location>
</feature>
<dbReference type="AlphaFoldDB" id="A0A9D1GIP9"/>
<dbReference type="Proteomes" id="UP000886860">
    <property type="component" value="Unassembled WGS sequence"/>
</dbReference>
<dbReference type="InterPro" id="IPR003141">
    <property type="entry name" value="Pol/His_phosphatase_N"/>
</dbReference>
<name>A0A9D1GIP9_9FIRM</name>
<dbReference type="EMBL" id="DVKS01000089">
    <property type="protein sequence ID" value="HIT41541.1"/>
    <property type="molecule type" value="Genomic_DNA"/>
</dbReference>
<evidence type="ECO:0000313" key="3">
    <source>
        <dbReference type="Proteomes" id="UP000886860"/>
    </source>
</evidence>
<reference evidence="2" key="2">
    <citation type="journal article" date="2021" name="PeerJ">
        <title>Extensive microbial diversity within the chicken gut microbiome revealed by metagenomics and culture.</title>
        <authorList>
            <person name="Gilroy R."/>
            <person name="Ravi A."/>
            <person name="Getino M."/>
            <person name="Pursley I."/>
            <person name="Horton D.L."/>
            <person name="Alikhan N.F."/>
            <person name="Baker D."/>
            <person name="Gharbi K."/>
            <person name="Hall N."/>
            <person name="Watson M."/>
            <person name="Adriaenssens E.M."/>
            <person name="Foster-Nyarko E."/>
            <person name="Jarju S."/>
            <person name="Secka A."/>
            <person name="Antonio M."/>
            <person name="Oren A."/>
            <person name="Chaudhuri R.R."/>
            <person name="La Ragione R."/>
            <person name="Hildebrand F."/>
            <person name="Pallen M.J."/>
        </authorList>
    </citation>
    <scope>NUCLEOTIDE SEQUENCE</scope>
    <source>
        <strain evidence="2">CHK123-3438</strain>
    </source>
</reference>
<evidence type="ECO:0000259" key="1">
    <source>
        <dbReference type="SMART" id="SM00481"/>
    </source>
</evidence>
<evidence type="ECO:0000313" key="2">
    <source>
        <dbReference type="EMBL" id="HIT41541.1"/>
    </source>
</evidence>
<accession>A0A9D1GIP9</accession>
<proteinExistence type="predicted"/>
<dbReference type="PANTHER" id="PTHR42924:SF3">
    <property type="entry name" value="POLYMERASE_HISTIDINOL PHOSPHATASE N-TERMINAL DOMAIN-CONTAINING PROTEIN"/>
    <property type="match status" value="1"/>
</dbReference>
<organism evidence="2 3">
    <name type="scientific">Candidatus Caccovicinus merdipullorum</name>
    <dbReference type="NCBI Taxonomy" id="2840724"/>
    <lineage>
        <taxon>Bacteria</taxon>
        <taxon>Bacillati</taxon>
        <taxon>Bacillota</taxon>
        <taxon>Clostridia</taxon>
        <taxon>Eubacteriales</taxon>
        <taxon>Candidatus Caccovicinus</taxon>
    </lineage>
</organism>